<reference evidence="14 15" key="1">
    <citation type="submission" date="2023-03" db="EMBL/GenBank/DDBJ databases">
        <title>High-quality genome of Scylla paramamosain provides insights in environmental adaptation.</title>
        <authorList>
            <person name="Zhang L."/>
        </authorList>
    </citation>
    <scope>NUCLEOTIDE SEQUENCE [LARGE SCALE GENOMIC DNA]</scope>
    <source>
        <strain evidence="14">LZ_2023a</strain>
        <tissue evidence="14">Muscle</tissue>
    </source>
</reference>
<dbReference type="EMBL" id="JARAKH010000016">
    <property type="protein sequence ID" value="KAK8396328.1"/>
    <property type="molecule type" value="Genomic_DNA"/>
</dbReference>
<keyword evidence="5 10" id="KW-0833">Ubl conjugation pathway</keyword>
<comment type="caution">
    <text evidence="14">The sequence shown here is derived from an EMBL/GenBank/DDBJ whole genome shotgun (WGS) entry which is preliminary data.</text>
</comment>
<dbReference type="PROSITE" id="PS00140">
    <property type="entry name" value="UCH_1"/>
    <property type="match status" value="1"/>
</dbReference>
<feature type="compositionally biased region" description="Basic and acidic residues" evidence="12">
    <location>
        <begin position="271"/>
        <end position="296"/>
    </location>
</feature>
<feature type="active site" description="Proton donor" evidence="10">
    <location>
        <position position="314"/>
    </location>
</feature>
<evidence type="ECO:0000256" key="10">
    <source>
        <dbReference type="PROSITE-ProRule" id="PRU01393"/>
    </source>
</evidence>
<dbReference type="PRINTS" id="PR00707">
    <property type="entry name" value="UBCTHYDRLASE"/>
</dbReference>
<keyword evidence="15" id="KW-1185">Reference proteome</keyword>
<dbReference type="AlphaFoldDB" id="A0AAW0U8B2"/>
<dbReference type="Gene3D" id="3.40.532.10">
    <property type="entry name" value="Peptidase C12, ubiquitin carboxyl-terminal hydrolase"/>
    <property type="match status" value="1"/>
</dbReference>
<organism evidence="14 15">
    <name type="scientific">Scylla paramamosain</name>
    <name type="common">Mud crab</name>
    <dbReference type="NCBI Taxonomy" id="85552"/>
    <lineage>
        <taxon>Eukaryota</taxon>
        <taxon>Metazoa</taxon>
        <taxon>Ecdysozoa</taxon>
        <taxon>Arthropoda</taxon>
        <taxon>Crustacea</taxon>
        <taxon>Multicrustacea</taxon>
        <taxon>Malacostraca</taxon>
        <taxon>Eumalacostraca</taxon>
        <taxon>Eucarida</taxon>
        <taxon>Decapoda</taxon>
        <taxon>Pleocyemata</taxon>
        <taxon>Brachyura</taxon>
        <taxon>Eubrachyura</taxon>
        <taxon>Portunoidea</taxon>
        <taxon>Portunidae</taxon>
        <taxon>Portuninae</taxon>
        <taxon>Scylla</taxon>
    </lineage>
</organism>
<evidence type="ECO:0000313" key="14">
    <source>
        <dbReference type="EMBL" id="KAK8396328.1"/>
    </source>
</evidence>
<dbReference type="GO" id="GO:0006511">
    <property type="term" value="P:ubiquitin-dependent protein catabolic process"/>
    <property type="evidence" value="ECO:0007669"/>
    <property type="project" value="UniProtKB-UniRule"/>
</dbReference>
<dbReference type="PROSITE" id="PS52048">
    <property type="entry name" value="UCH_DOMAIN"/>
    <property type="match status" value="1"/>
</dbReference>
<feature type="active site" description="Nucleophile" evidence="10">
    <location>
        <position position="241"/>
    </location>
</feature>
<comment type="function">
    <text evidence="8">Ubiquitin-protein hydrolase is involved both in the processing of ubiquitin precursors and of ubiquitinated proteins. This enzyme is a thiol protease that recognizes and hydrolyzes a peptide bond at the C-terminal glycine of ubiquitin.</text>
</comment>
<dbReference type="GO" id="GO:0016579">
    <property type="term" value="P:protein deubiquitination"/>
    <property type="evidence" value="ECO:0007669"/>
    <property type="project" value="TreeGrafter"/>
</dbReference>
<gene>
    <name evidence="14" type="ORF">O3P69_005397</name>
</gene>
<evidence type="ECO:0000256" key="11">
    <source>
        <dbReference type="RuleBase" id="RU361215"/>
    </source>
</evidence>
<dbReference type="InterPro" id="IPR057254">
    <property type="entry name" value="UCH_AS"/>
</dbReference>
<feature type="site" description="Important for enzyme activity" evidence="10">
    <location>
        <position position="329"/>
    </location>
</feature>
<proteinExistence type="inferred from homology"/>
<evidence type="ECO:0000256" key="5">
    <source>
        <dbReference type="ARBA" id="ARBA00022786"/>
    </source>
</evidence>
<keyword evidence="6 10" id="KW-0378">Hydrolase</keyword>
<feature type="domain" description="UCH catalytic" evidence="13">
    <location>
        <begin position="151"/>
        <end position="374"/>
    </location>
</feature>
<evidence type="ECO:0000256" key="12">
    <source>
        <dbReference type="SAM" id="MobiDB-lite"/>
    </source>
</evidence>
<dbReference type="InterPro" id="IPR038765">
    <property type="entry name" value="Papain-like_cys_pep_sf"/>
</dbReference>
<dbReference type="EC" id="3.4.19.12" evidence="3 11"/>
<dbReference type="CDD" id="cd09616">
    <property type="entry name" value="Peptidase_C12_UCH_L1_L3"/>
    <property type="match status" value="1"/>
</dbReference>
<dbReference type="PANTHER" id="PTHR10589">
    <property type="entry name" value="UBIQUITIN CARBOXYL-TERMINAL HYDROLASE"/>
    <property type="match status" value="1"/>
</dbReference>
<name>A0AAW0U8B2_SCYPA</name>
<dbReference type="InterPro" id="IPR036959">
    <property type="entry name" value="Peptidase_C12_UCH_sf"/>
</dbReference>
<evidence type="ECO:0000256" key="2">
    <source>
        <dbReference type="ARBA" id="ARBA00009326"/>
    </source>
</evidence>
<feature type="site" description="Transition state stabilizer" evidence="10">
    <location>
        <position position="235"/>
    </location>
</feature>
<dbReference type="GO" id="GO:0004843">
    <property type="term" value="F:cysteine-type deubiquitinase activity"/>
    <property type="evidence" value="ECO:0007669"/>
    <property type="project" value="UniProtKB-UniRule"/>
</dbReference>
<evidence type="ECO:0000256" key="7">
    <source>
        <dbReference type="ARBA" id="ARBA00022807"/>
    </source>
</evidence>
<dbReference type="SUPFAM" id="SSF54001">
    <property type="entry name" value="Cysteine proteinases"/>
    <property type="match status" value="1"/>
</dbReference>
<keyword evidence="4 10" id="KW-0645">Protease</keyword>
<dbReference type="GO" id="GO:0005737">
    <property type="term" value="C:cytoplasm"/>
    <property type="evidence" value="ECO:0007669"/>
    <property type="project" value="TreeGrafter"/>
</dbReference>
<evidence type="ECO:0000259" key="13">
    <source>
        <dbReference type="PROSITE" id="PS52048"/>
    </source>
</evidence>
<dbReference type="Pfam" id="PF01088">
    <property type="entry name" value="Peptidase_C12"/>
    <property type="match status" value="1"/>
</dbReference>
<evidence type="ECO:0000256" key="6">
    <source>
        <dbReference type="ARBA" id="ARBA00022801"/>
    </source>
</evidence>
<evidence type="ECO:0000256" key="9">
    <source>
        <dbReference type="ARBA" id="ARBA00073226"/>
    </source>
</evidence>
<keyword evidence="7 10" id="KW-0788">Thiol protease</keyword>
<dbReference type="InterPro" id="IPR001578">
    <property type="entry name" value="Peptidase_C12_UCH"/>
</dbReference>
<dbReference type="Proteomes" id="UP001487740">
    <property type="component" value="Unassembled WGS sequence"/>
</dbReference>
<comment type="similarity">
    <text evidence="2 10 11">Belongs to the peptidase C12 family.</text>
</comment>
<evidence type="ECO:0000313" key="15">
    <source>
        <dbReference type="Proteomes" id="UP001487740"/>
    </source>
</evidence>
<protein>
    <recommendedName>
        <fullName evidence="9 11">Ubiquitin carboxyl-terminal hydrolase</fullName>
        <ecNumber evidence="3 11">3.4.19.12</ecNumber>
    </recommendedName>
</protein>
<evidence type="ECO:0000256" key="8">
    <source>
        <dbReference type="ARBA" id="ARBA00055560"/>
    </source>
</evidence>
<feature type="region of interest" description="Disordered" evidence="12">
    <location>
        <begin position="271"/>
        <end position="308"/>
    </location>
</feature>
<dbReference type="FunFam" id="3.40.532.10:FF:000006">
    <property type="entry name" value="Ubiquitin carboxyl-terminal hydrolase"/>
    <property type="match status" value="1"/>
</dbReference>
<sequence>MRTPAPSSTPWCLHPHSFLHLGRRPPPRRHRTPTCFKCWISLAIRILSCSKSLVNMSSTYCEGRDTAVDCVAIQNAAYNIVDFGHELRELAVISQASGSEVFPDSPRQPQPASGARLHPHPQSVCFHQSACLSRFVLCAPTRYSNSYKMVRWLPLESNPAVMNKFMAGLGVPESWTIHDVYGLDDDMLAMVPQPVCAVILLYPFSDKQEDFKKKQEEEQEAAGGDVPENVYFMKQFVGNACGTVALIHAVANNRDRIQLSDGALKEFLDKTESMNPEDRGHALEGDDGISKAHEESAQEGQTEAPDREAQVNEHFVAFVHKDGKLYEFDGRRKFPITHGDASADSVLADAAKVCRQYMDRDPDESRFAVVALACTE</sequence>
<evidence type="ECO:0000256" key="4">
    <source>
        <dbReference type="ARBA" id="ARBA00022670"/>
    </source>
</evidence>
<accession>A0AAW0U8B2</accession>
<comment type="catalytic activity">
    <reaction evidence="1 10 11">
        <text>Thiol-dependent hydrolysis of ester, thioester, amide, peptide and isopeptide bonds formed by the C-terminal Gly of ubiquitin (a 76-residue protein attached to proteins as an intracellular targeting signal).</text>
        <dbReference type="EC" id="3.4.19.12"/>
    </reaction>
</comment>
<evidence type="ECO:0000256" key="1">
    <source>
        <dbReference type="ARBA" id="ARBA00000707"/>
    </source>
</evidence>
<dbReference type="PANTHER" id="PTHR10589:SF17">
    <property type="entry name" value="UBIQUITIN CARBOXYL-TERMINAL HYDROLASE"/>
    <property type="match status" value="1"/>
</dbReference>
<evidence type="ECO:0000256" key="3">
    <source>
        <dbReference type="ARBA" id="ARBA00012759"/>
    </source>
</evidence>